<keyword evidence="12" id="KW-1185">Reference proteome</keyword>
<evidence type="ECO:0000256" key="7">
    <source>
        <dbReference type="ARBA" id="ARBA00023180"/>
    </source>
</evidence>
<feature type="chain" id="PRO_5040256506" evidence="10">
    <location>
        <begin position="20"/>
        <end position="186"/>
    </location>
</feature>
<feature type="region of interest" description="Disordered" evidence="8">
    <location>
        <begin position="31"/>
        <end position="144"/>
    </location>
</feature>
<evidence type="ECO:0000256" key="10">
    <source>
        <dbReference type="SAM" id="SignalP"/>
    </source>
</evidence>
<feature type="compositionally biased region" description="Low complexity" evidence="8">
    <location>
        <begin position="52"/>
        <end position="70"/>
    </location>
</feature>
<evidence type="ECO:0000256" key="5">
    <source>
        <dbReference type="ARBA" id="ARBA00022989"/>
    </source>
</evidence>
<evidence type="ECO:0000256" key="2">
    <source>
        <dbReference type="ARBA" id="ARBA00005341"/>
    </source>
</evidence>
<organism evidence="11 12">
    <name type="scientific">Nezara viridula</name>
    <name type="common">Southern green stink bug</name>
    <name type="synonym">Cimex viridulus</name>
    <dbReference type="NCBI Taxonomy" id="85310"/>
    <lineage>
        <taxon>Eukaryota</taxon>
        <taxon>Metazoa</taxon>
        <taxon>Ecdysozoa</taxon>
        <taxon>Arthropoda</taxon>
        <taxon>Hexapoda</taxon>
        <taxon>Insecta</taxon>
        <taxon>Pterygota</taxon>
        <taxon>Neoptera</taxon>
        <taxon>Paraneoptera</taxon>
        <taxon>Hemiptera</taxon>
        <taxon>Heteroptera</taxon>
        <taxon>Panheteroptera</taxon>
        <taxon>Pentatomomorpha</taxon>
        <taxon>Pentatomoidea</taxon>
        <taxon>Pentatomidae</taxon>
        <taxon>Pentatominae</taxon>
        <taxon>Nezara</taxon>
    </lineage>
</organism>
<feature type="transmembrane region" description="Helical" evidence="9">
    <location>
        <begin position="151"/>
        <end position="172"/>
    </location>
</feature>
<dbReference type="AlphaFoldDB" id="A0A9P0E1S6"/>
<dbReference type="InterPro" id="IPR007947">
    <property type="entry name" value="CD164_MGC24"/>
</dbReference>
<name>A0A9P0E1S6_NEZVI</name>
<feature type="compositionally biased region" description="Low complexity" evidence="8">
    <location>
        <begin position="89"/>
        <end position="139"/>
    </location>
</feature>
<comment type="similarity">
    <text evidence="2">Belongs to the CD164 family.</text>
</comment>
<dbReference type="Proteomes" id="UP001152798">
    <property type="component" value="Chromosome 1"/>
</dbReference>
<evidence type="ECO:0000256" key="4">
    <source>
        <dbReference type="ARBA" id="ARBA00022729"/>
    </source>
</evidence>
<keyword evidence="3 9" id="KW-0812">Transmembrane</keyword>
<proteinExistence type="inferred from homology"/>
<dbReference type="PANTHER" id="PTHR11337">
    <property type="entry name" value="MUCIN/PORIMIN"/>
    <property type="match status" value="1"/>
</dbReference>
<dbReference type="GO" id="GO:0031410">
    <property type="term" value="C:cytoplasmic vesicle"/>
    <property type="evidence" value="ECO:0007669"/>
    <property type="project" value="TreeGrafter"/>
</dbReference>
<feature type="compositionally biased region" description="Basic and acidic residues" evidence="8">
    <location>
        <begin position="31"/>
        <end position="50"/>
    </location>
</feature>
<keyword evidence="7" id="KW-0325">Glycoprotein</keyword>
<dbReference type="PANTHER" id="PTHR11337:SF8">
    <property type="entry name" value="VISGUN, ISOFORM E"/>
    <property type="match status" value="1"/>
</dbReference>
<keyword evidence="5 9" id="KW-1133">Transmembrane helix</keyword>
<feature type="compositionally biased region" description="Pro residues" evidence="8">
    <location>
        <begin position="71"/>
        <end position="88"/>
    </location>
</feature>
<evidence type="ECO:0000256" key="6">
    <source>
        <dbReference type="ARBA" id="ARBA00023136"/>
    </source>
</evidence>
<evidence type="ECO:0000256" key="1">
    <source>
        <dbReference type="ARBA" id="ARBA00004479"/>
    </source>
</evidence>
<keyword evidence="4 10" id="KW-0732">Signal</keyword>
<evidence type="ECO:0000256" key="9">
    <source>
        <dbReference type="SAM" id="Phobius"/>
    </source>
</evidence>
<dbReference type="GO" id="GO:0016020">
    <property type="term" value="C:membrane"/>
    <property type="evidence" value="ECO:0007669"/>
    <property type="project" value="UniProtKB-SubCell"/>
</dbReference>
<evidence type="ECO:0000313" key="12">
    <source>
        <dbReference type="Proteomes" id="UP001152798"/>
    </source>
</evidence>
<protein>
    <submittedName>
        <fullName evidence="11">Uncharacterized protein</fullName>
    </submittedName>
</protein>
<feature type="signal peptide" evidence="10">
    <location>
        <begin position="1"/>
        <end position="19"/>
    </location>
</feature>
<gene>
    <name evidence="11" type="ORF">NEZAVI_LOCUS3113</name>
</gene>
<dbReference type="PRINTS" id="PR01217">
    <property type="entry name" value="PRICHEXTENSN"/>
</dbReference>
<reference evidence="11" key="1">
    <citation type="submission" date="2022-01" db="EMBL/GenBank/DDBJ databases">
        <authorList>
            <person name="King R."/>
        </authorList>
    </citation>
    <scope>NUCLEOTIDE SEQUENCE</scope>
</reference>
<comment type="subcellular location">
    <subcellularLocation>
        <location evidence="1">Membrane</location>
        <topology evidence="1">Single-pass type I membrane protein</topology>
    </subcellularLocation>
</comment>
<evidence type="ECO:0000313" key="11">
    <source>
        <dbReference type="EMBL" id="CAH1392259.1"/>
    </source>
</evidence>
<keyword evidence="6 9" id="KW-0472">Membrane</keyword>
<dbReference type="EMBL" id="OV725077">
    <property type="protein sequence ID" value="CAH1392259.1"/>
    <property type="molecule type" value="Genomic_DNA"/>
</dbReference>
<accession>A0A9P0E1S6</accession>
<dbReference type="Pfam" id="PF05283">
    <property type="entry name" value="MGC-24"/>
    <property type="match status" value="1"/>
</dbReference>
<sequence>MYRTLILSILLCFVTFHVGITNSLENKVDQKPEVVPLADEKPEPTRHPSTEKPSSTPDPTTVPPTNATTTPAPPTTPTTTKPPKPTDPTTPTTTVPSSTTTNSSTTTSNPTTPTTSPTTPTPSPTTNGTSTVSPSTTSAPLPPPSDRKFDAFSFLGGFALGLGLVAIGFLSWKFYLSRQENYYHTL</sequence>
<evidence type="ECO:0000256" key="8">
    <source>
        <dbReference type="SAM" id="MobiDB-lite"/>
    </source>
</evidence>
<evidence type="ECO:0000256" key="3">
    <source>
        <dbReference type="ARBA" id="ARBA00022692"/>
    </source>
</evidence>
<dbReference type="OrthoDB" id="6631138at2759"/>